<evidence type="ECO:0000259" key="7">
    <source>
        <dbReference type="PROSITE" id="PS50003"/>
    </source>
</evidence>
<dbReference type="HOGENOM" id="CLU_352469_0_0_1"/>
<feature type="compositionally biased region" description="Low complexity" evidence="6">
    <location>
        <begin position="65"/>
        <end position="82"/>
    </location>
</feature>
<feature type="compositionally biased region" description="Basic and acidic residues" evidence="6">
    <location>
        <begin position="100"/>
        <end position="112"/>
    </location>
</feature>
<sequence length="798" mass="88366">MSSLRLVGTDPGNLNTQNNNNINNNNNSSLPEPLPQEIVSISESETCYSSYSLSQESQRSETRRSPSNFHLSSPSNLLTSSSSTTTMLINGLPELGISDIGDKEFSESDRSTKSSQHVYGGGGGGGSGSSKHRNSDWVILEGLRGDLRYEGVPSHFEGFLLKRRKWPLKGWHKRYFYLDKGILKYAKTPTDFTKGKTHGSIDIGLSMISTKASSRRIDIDADECIYHIKVKNKISFDQWVHQLRQHRHFRQHQIMYQDDPKKSVPGIETSVSFMNMGDSSTSNVTTSKVANWILDSNGTQEEINQVLDELHRRLVRLSSVFQEIELNMGTRRQMPDIDTGSLKKYRHFMFRRTKKNHSSVTSKLKVATKRKNNLEIPVVGSEESEIHDDAASSANIAVPHLSSSHPSLNESENTSNLDSQGLKTTMTRSSTEVGKSASASAIRGANNGQAMNINKIKSNVSTALNEEFITLAEEIHDQLRLCLRKMRGNRENSIVVPTTVTEETSNSVNPGTTGVNIVSGATVSSGSSASSVITNLKLSLQKALDQNRDLRQRLSQIHADSDISSLSQLNIIMNSCSTVEEEADENTLVHQPIGDSKSYESCSVLSLSEYYDAAERFSTCTSSTDEEDDRSVTTDLSEEETAGFKQTSQGVTGRRSKLPCPKPETGDISLWSLLCKNIGKDLSKISMPVTLNEPLNVLQRLCEELEYSELLDEAAAIDDPCEQMLYVAAFAVSAYSGSAYRAGHKPFNPLLGETYECSLIIRQSLLVMQNLKIMFSGKECELKPNFGVNQWKLFLLAM</sequence>
<feature type="region of interest" description="Disordered" evidence="6">
    <location>
        <begin position="400"/>
        <end position="439"/>
    </location>
</feature>
<feature type="compositionally biased region" description="Polar residues" evidence="6">
    <location>
        <begin position="401"/>
        <end position="439"/>
    </location>
</feature>
<dbReference type="InterPro" id="IPR041680">
    <property type="entry name" value="PH_8"/>
</dbReference>
<dbReference type="PANTHER" id="PTHR10972:SF203">
    <property type="entry name" value="OXYSTEROL-BINDING PROTEIN HOMOLOG 3"/>
    <property type="match status" value="1"/>
</dbReference>
<dbReference type="AlphaFoldDB" id="T1L4C2"/>
<reference evidence="9" key="1">
    <citation type="submission" date="2011-08" db="EMBL/GenBank/DDBJ databases">
        <authorList>
            <person name="Rombauts S."/>
        </authorList>
    </citation>
    <scope>NUCLEOTIDE SEQUENCE</scope>
    <source>
        <strain evidence="9">London</strain>
    </source>
</reference>
<name>T1L4C2_TETUR</name>
<dbReference type="GO" id="GO:0006869">
    <property type="term" value="P:lipid transport"/>
    <property type="evidence" value="ECO:0007669"/>
    <property type="project" value="UniProtKB-KW"/>
</dbReference>
<evidence type="ECO:0000256" key="3">
    <source>
        <dbReference type="ARBA" id="ARBA00023055"/>
    </source>
</evidence>
<protein>
    <recommendedName>
        <fullName evidence="7">PH domain-containing protein</fullName>
    </recommendedName>
</protein>
<dbReference type="PROSITE" id="PS50003">
    <property type="entry name" value="PH_DOMAIN"/>
    <property type="match status" value="1"/>
</dbReference>
<dbReference type="EMBL" id="CAEY01001080">
    <property type="status" value="NOT_ANNOTATED_CDS"/>
    <property type="molecule type" value="Genomic_DNA"/>
</dbReference>
<dbReference type="InterPro" id="IPR001849">
    <property type="entry name" value="PH_domain"/>
</dbReference>
<comment type="similarity">
    <text evidence="1">Belongs to the OSBP family.</text>
</comment>
<dbReference type="CDD" id="cd13287">
    <property type="entry name" value="PH_ORP3_ORP6_ORP7"/>
    <property type="match status" value="1"/>
</dbReference>
<dbReference type="GO" id="GO:0097038">
    <property type="term" value="C:perinuclear endoplasmic reticulum"/>
    <property type="evidence" value="ECO:0007669"/>
    <property type="project" value="TreeGrafter"/>
</dbReference>
<keyword evidence="2" id="KW-0813">Transport</keyword>
<dbReference type="Gene3D" id="2.30.29.30">
    <property type="entry name" value="Pleckstrin-homology domain (PH domain)/Phosphotyrosine-binding domain (PTB)"/>
    <property type="match status" value="1"/>
</dbReference>
<keyword evidence="4" id="KW-0446">Lipid-binding</keyword>
<evidence type="ECO:0000256" key="6">
    <source>
        <dbReference type="SAM" id="MobiDB-lite"/>
    </source>
</evidence>
<dbReference type="SUPFAM" id="SSF50729">
    <property type="entry name" value="PH domain-like"/>
    <property type="match status" value="1"/>
</dbReference>
<evidence type="ECO:0000256" key="2">
    <source>
        <dbReference type="ARBA" id="ARBA00022448"/>
    </source>
</evidence>
<evidence type="ECO:0000313" key="8">
    <source>
        <dbReference type="EnsemblMetazoa" id="tetur38g00280.1"/>
    </source>
</evidence>
<keyword evidence="9" id="KW-1185">Reference proteome</keyword>
<dbReference type="InterPro" id="IPR011993">
    <property type="entry name" value="PH-like_dom_sf"/>
</dbReference>
<feature type="region of interest" description="Disordered" evidence="6">
    <location>
        <begin position="100"/>
        <end position="132"/>
    </location>
</feature>
<proteinExistence type="inferred from homology"/>
<dbReference type="EnsemblMetazoa" id="tetur38g00280.1">
    <property type="protein sequence ID" value="tetur38g00280.1"/>
    <property type="gene ID" value="tetur38g00280"/>
</dbReference>
<accession>T1L4C2</accession>
<feature type="compositionally biased region" description="Gly residues" evidence="6">
    <location>
        <begin position="119"/>
        <end position="128"/>
    </location>
</feature>
<dbReference type="PANTHER" id="PTHR10972">
    <property type="entry name" value="OXYSTEROL-BINDING PROTEIN-RELATED"/>
    <property type="match status" value="1"/>
</dbReference>
<evidence type="ECO:0000256" key="5">
    <source>
        <dbReference type="SAM" id="Coils"/>
    </source>
</evidence>
<dbReference type="Pfam" id="PF01237">
    <property type="entry name" value="Oxysterol_BP"/>
    <property type="match status" value="1"/>
</dbReference>
<keyword evidence="5" id="KW-0175">Coiled coil</keyword>
<feature type="coiled-coil region" evidence="5">
    <location>
        <begin position="533"/>
        <end position="560"/>
    </location>
</feature>
<dbReference type="SUPFAM" id="SSF144000">
    <property type="entry name" value="Oxysterol-binding protein-like"/>
    <property type="match status" value="1"/>
</dbReference>
<dbReference type="SMART" id="SM00233">
    <property type="entry name" value="PH"/>
    <property type="match status" value="1"/>
</dbReference>
<feature type="region of interest" description="Disordered" evidence="6">
    <location>
        <begin position="621"/>
        <end position="660"/>
    </location>
</feature>
<dbReference type="InterPro" id="IPR037239">
    <property type="entry name" value="OSBP_sf"/>
</dbReference>
<dbReference type="GO" id="GO:0005886">
    <property type="term" value="C:plasma membrane"/>
    <property type="evidence" value="ECO:0007669"/>
    <property type="project" value="TreeGrafter"/>
</dbReference>
<dbReference type="GO" id="GO:0005829">
    <property type="term" value="C:cytosol"/>
    <property type="evidence" value="ECO:0007669"/>
    <property type="project" value="TreeGrafter"/>
</dbReference>
<dbReference type="InterPro" id="IPR000648">
    <property type="entry name" value="Oxysterol-bd"/>
</dbReference>
<dbReference type="STRING" id="32264.T1L4C2"/>
<reference evidence="8" key="2">
    <citation type="submission" date="2015-06" db="UniProtKB">
        <authorList>
            <consortium name="EnsemblMetazoa"/>
        </authorList>
    </citation>
    <scope>IDENTIFICATION</scope>
</reference>
<feature type="region of interest" description="Disordered" evidence="6">
    <location>
        <begin position="1"/>
        <end position="34"/>
    </location>
</feature>
<evidence type="ECO:0000313" key="9">
    <source>
        <dbReference type="Proteomes" id="UP000015104"/>
    </source>
</evidence>
<dbReference type="GO" id="GO:0015485">
    <property type="term" value="F:cholesterol binding"/>
    <property type="evidence" value="ECO:0007669"/>
    <property type="project" value="TreeGrafter"/>
</dbReference>
<feature type="region of interest" description="Disordered" evidence="6">
    <location>
        <begin position="50"/>
        <end position="82"/>
    </location>
</feature>
<dbReference type="FunFam" id="2.30.29.30:FF:000011">
    <property type="entry name" value="Oxysterol-binding protein"/>
    <property type="match status" value="1"/>
</dbReference>
<dbReference type="eggNOG" id="KOG1737">
    <property type="taxonomic scope" value="Eukaryota"/>
</dbReference>
<feature type="domain" description="PH" evidence="7">
    <location>
        <begin position="153"/>
        <end position="248"/>
    </location>
</feature>
<evidence type="ECO:0000256" key="4">
    <source>
        <dbReference type="ARBA" id="ARBA00023121"/>
    </source>
</evidence>
<keyword evidence="3" id="KW-0445">Lipid transport</keyword>
<evidence type="ECO:0000256" key="1">
    <source>
        <dbReference type="ARBA" id="ARBA00008842"/>
    </source>
</evidence>
<feature type="compositionally biased region" description="Low complexity" evidence="6">
    <location>
        <begin position="13"/>
        <end position="27"/>
    </location>
</feature>
<dbReference type="Pfam" id="PF15409">
    <property type="entry name" value="PH_8"/>
    <property type="match status" value="1"/>
</dbReference>
<dbReference type="Proteomes" id="UP000015104">
    <property type="component" value="Unassembled WGS sequence"/>
</dbReference>
<organism evidence="8 9">
    <name type="scientific">Tetranychus urticae</name>
    <name type="common">Two-spotted spider mite</name>
    <dbReference type="NCBI Taxonomy" id="32264"/>
    <lineage>
        <taxon>Eukaryota</taxon>
        <taxon>Metazoa</taxon>
        <taxon>Ecdysozoa</taxon>
        <taxon>Arthropoda</taxon>
        <taxon>Chelicerata</taxon>
        <taxon>Arachnida</taxon>
        <taxon>Acari</taxon>
        <taxon>Acariformes</taxon>
        <taxon>Trombidiformes</taxon>
        <taxon>Prostigmata</taxon>
        <taxon>Eleutherengona</taxon>
        <taxon>Raphignathae</taxon>
        <taxon>Tetranychoidea</taxon>
        <taxon>Tetranychidae</taxon>
        <taxon>Tetranychus</taxon>
    </lineage>
</organism>